<feature type="compositionally biased region" description="Low complexity" evidence="1">
    <location>
        <begin position="59"/>
        <end position="70"/>
    </location>
</feature>
<sequence>MSKSVTSLVLVLLLASLCAGQRHSLIQCNRRPGDRILVDSSVAKTSRFLQKVSDTVKYSGGRPSPVSRPSTAGMTAPGATRRSLTADWARRK</sequence>
<evidence type="ECO:0000313" key="4">
    <source>
        <dbReference type="Proteomes" id="UP001148838"/>
    </source>
</evidence>
<keyword evidence="2" id="KW-0732">Signal</keyword>
<comment type="caution">
    <text evidence="3">The sequence shown here is derived from an EMBL/GenBank/DDBJ whole genome shotgun (WGS) entry which is preliminary data.</text>
</comment>
<proteinExistence type="predicted"/>
<reference evidence="3 4" key="1">
    <citation type="journal article" date="2022" name="Allergy">
        <title>Genome assembly and annotation of Periplaneta americana reveal a comprehensive cockroach allergen profile.</title>
        <authorList>
            <person name="Wang L."/>
            <person name="Xiong Q."/>
            <person name="Saelim N."/>
            <person name="Wang L."/>
            <person name="Nong W."/>
            <person name="Wan A.T."/>
            <person name="Shi M."/>
            <person name="Liu X."/>
            <person name="Cao Q."/>
            <person name="Hui J.H.L."/>
            <person name="Sookrung N."/>
            <person name="Leung T.F."/>
            <person name="Tungtrongchitr A."/>
            <person name="Tsui S.K.W."/>
        </authorList>
    </citation>
    <scope>NUCLEOTIDE SEQUENCE [LARGE SCALE GENOMIC DNA]</scope>
    <source>
        <strain evidence="3">PWHHKU_190912</strain>
    </source>
</reference>
<gene>
    <name evidence="3" type="ORF">ANN_10526</name>
</gene>
<protein>
    <recommendedName>
        <fullName evidence="5">Secreted protein</fullName>
    </recommendedName>
</protein>
<evidence type="ECO:0000256" key="1">
    <source>
        <dbReference type="SAM" id="MobiDB-lite"/>
    </source>
</evidence>
<keyword evidence="4" id="KW-1185">Reference proteome</keyword>
<name>A0ABQ8TPB9_PERAM</name>
<feature type="region of interest" description="Disordered" evidence="1">
    <location>
        <begin position="58"/>
        <end position="92"/>
    </location>
</feature>
<organism evidence="3 4">
    <name type="scientific">Periplaneta americana</name>
    <name type="common">American cockroach</name>
    <name type="synonym">Blatta americana</name>
    <dbReference type="NCBI Taxonomy" id="6978"/>
    <lineage>
        <taxon>Eukaryota</taxon>
        <taxon>Metazoa</taxon>
        <taxon>Ecdysozoa</taxon>
        <taxon>Arthropoda</taxon>
        <taxon>Hexapoda</taxon>
        <taxon>Insecta</taxon>
        <taxon>Pterygota</taxon>
        <taxon>Neoptera</taxon>
        <taxon>Polyneoptera</taxon>
        <taxon>Dictyoptera</taxon>
        <taxon>Blattodea</taxon>
        <taxon>Blattoidea</taxon>
        <taxon>Blattidae</taxon>
        <taxon>Blattinae</taxon>
        <taxon>Periplaneta</taxon>
    </lineage>
</organism>
<feature type="signal peptide" evidence="2">
    <location>
        <begin position="1"/>
        <end position="20"/>
    </location>
</feature>
<dbReference type="EMBL" id="JAJSOF020000005">
    <property type="protein sequence ID" value="KAJ4448510.1"/>
    <property type="molecule type" value="Genomic_DNA"/>
</dbReference>
<feature type="chain" id="PRO_5045794168" description="Secreted protein" evidence="2">
    <location>
        <begin position="21"/>
        <end position="92"/>
    </location>
</feature>
<dbReference type="Proteomes" id="UP001148838">
    <property type="component" value="Unassembled WGS sequence"/>
</dbReference>
<accession>A0ABQ8TPB9</accession>
<evidence type="ECO:0000313" key="3">
    <source>
        <dbReference type="EMBL" id="KAJ4448510.1"/>
    </source>
</evidence>
<evidence type="ECO:0008006" key="5">
    <source>
        <dbReference type="Google" id="ProtNLM"/>
    </source>
</evidence>
<evidence type="ECO:0000256" key="2">
    <source>
        <dbReference type="SAM" id="SignalP"/>
    </source>
</evidence>